<feature type="transmembrane region" description="Helical" evidence="6">
    <location>
        <begin position="333"/>
        <end position="352"/>
    </location>
</feature>
<comment type="subcellular location">
    <subcellularLocation>
        <location evidence="1">Cell membrane</location>
        <topology evidence="1">Multi-pass membrane protein</topology>
    </subcellularLocation>
</comment>
<evidence type="ECO:0000256" key="1">
    <source>
        <dbReference type="ARBA" id="ARBA00004651"/>
    </source>
</evidence>
<dbReference type="OrthoDB" id="9812647at2"/>
<feature type="transmembrane region" description="Helical" evidence="6">
    <location>
        <begin position="77"/>
        <end position="98"/>
    </location>
</feature>
<feature type="transmembrane region" description="Helical" evidence="6">
    <location>
        <begin position="36"/>
        <end position="57"/>
    </location>
</feature>
<dbReference type="Proteomes" id="UP000222768">
    <property type="component" value="Unassembled WGS sequence"/>
</dbReference>
<comment type="caution">
    <text evidence="7">The sequence shown here is derived from an EMBL/GenBank/DDBJ whole genome shotgun (WGS) entry which is preliminary data.</text>
</comment>
<evidence type="ECO:0000256" key="6">
    <source>
        <dbReference type="SAM" id="Phobius"/>
    </source>
</evidence>
<dbReference type="PANTHER" id="PTHR30250">
    <property type="entry name" value="PST FAMILY PREDICTED COLANIC ACID TRANSPORTER"/>
    <property type="match status" value="1"/>
</dbReference>
<dbReference type="GO" id="GO:0005886">
    <property type="term" value="C:plasma membrane"/>
    <property type="evidence" value="ECO:0007669"/>
    <property type="project" value="UniProtKB-SubCell"/>
</dbReference>
<keyword evidence="2" id="KW-1003">Cell membrane</keyword>
<proteinExistence type="predicted"/>
<feature type="transmembrane region" description="Helical" evidence="6">
    <location>
        <begin position="364"/>
        <end position="381"/>
    </location>
</feature>
<evidence type="ECO:0000256" key="3">
    <source>
        <dbReference type="ARBA" id="ARBA00022692"/>
    </source>
</evidence>
<dbReference type="Pfam" id="PF01943">
    <property type="entry name" value="Polysacc_synt"/>
    <property type="match status" value="1"/>
</dbReference>
<feature type="transmembrane region" description="Helical" evidence="6">
    <location>
        <begin position="118"/>
        <end position="140"/>
    </location>
</feature>
<dbReference type="CDD" id="cd13128">
    <property type="entry name" value="MATE_Wzx_like"/>
    <property type="match status" value="1"/>
</dbReference>
<feature type="transmembrane region" description="Helical" evidence="6">
    <location>
        <begin position="387"/>
        <end position="408"/>
    </location>
</feature>
<dbReference type="EMBL" id="PDLK01000002">
    <property type="protein sequence ID" value="PHH05052.1"/>
    <property type="molecule type" value="Genomic_DNA"/>
</dbReference>
<sequence length="420" mass="47315">MSLLKNSIWNMAGYAIPTLIAIPAFGIIARKIGVELFGLYTLSMIVIGYASIFDAGLTRAVVREIALLKENKVDSNIVINTSLVAIFILGALGGGALFVFKDNIITLLNISSQYYSDVYNSIIILALLIPVFLVTQIFLAELEGREYFGHLNIQKSIGNSLIAGLPVCFVFYQETLFYAVLGIALARIICLVLSYLYVRKRITLGIKYFSLSVLKRMFYYGGWVTVSNIISPLLISMDRFILSNIAGASKISFYTVPNELVNRLSIIPGSLGKAIFPKLSCLNNYDESIKHQKYAYKLMTLICFPLCLFVYLFAEKILTIWMGSQFAGTSSTILQIMIVGFFFNCFSQIPFANIQAFGKAKYTAYIHMLEFIPYMILLFVFTKQFGIVGVAFLWTARVIVDFILLYYMSHRCNILMKKQR</sequence>
<feature type="transmembrane region" description="Helical" evidence="6">
    <location>
        <begin position="12"/>
        <end position="30"/>
    </location>
</feature>
<keyword evidence="5 6" id="KW-0472">Membrane</keyword>
<evidence type="ECO:0000313" key="8">
    <source>
        <dbReference type="Proteomes" id="UP000222768"/>
    </source>
</evidence>
<dbReference type="AlphaFoldDB" id="A0A855EU86"/>
<feature type="transmembrane region" description="Helical" evidence="6">
    <location>
        <begin position="178"/>
        <end position="198"/>
    </location>
</feature>
<accession>A0A855EU86</accession>
<evidence type="ECO:0000256" key="5">
    <source>
        <dbReference type="ARBA" id="ARBA00023136"/>
    </source>
</evidence>
<gene>
    <name evidence="7" type="ORF">CRX53_14355</name>
</gene>
<dbReference type="PANTHER" id="PTHR30250:SF26">
    <property type="entry name" value="PSMA PROTEIN"/>
    <property type="match status" value="1"/>
</dbReference>
<keyword evidence="3 6" id="KW-0812">Transmembrane</keyword>
<reference evidence="8" key="1">
    <citation type="submission" date="2017-09" db="EMBL/GenBank/DDBJ databases">
        <title>FDA dAtabase for Regulatory Grade micrObial Sequences (FDA-ARGOS): Supporting development and validation of Infectious Disease Dx tests.</title>
        <authorList>
            <person name="Minogue T."/>
            <person name="Wolcott M."/>
            <person name="Wasieloski L."/>
            <person name="Aguilar W."/>
            <person name="Moore D."/>
            <person name="Tallon L."/>
            <person name="Sadzewicz L."/>
            <person name="Ott S."/>
            <person name="Zhao X."/>
            <person name="Nagaraj S."/>
            <person name="Vavikolanu K."/>
            <person name="Aluvathingal J."/>
            <person name="Nadendla S."/>
            <person name="Sichtig H."/>
        </authorList>
    </citation>
    <scope>NUCLEOTIDE SEQUENCE [LARGE SCALE GENOMIC DNA]</scope>
    <source>
        <strain evidence="8">FDAARGOS_404</strain>
    </source>
</reference>
<evidence type="ECO:0000256" key="2">
    <source>
        <dbReference type="ARBA" id="ARBA00022475"/>
    </source>
</evidence>
<dbReference type="RefSeq" id="WP_032612368.1">
    <property type="nucleotide sequence ID" value="NZ_CBCXZU010000009.1"/>
</dbReference>
<dbReference type="KEGG" id="lax:APT61_07775"/>
<evidence type="ECO:0000313" key="7">
    <source>
        <dbReference type="EMBL" id="PHH05052.1"/>
    </source>
</evidence>
<dbReference type="InterPro" id="IPR050833">
    <property type="entry name" value="Poly_Biosynth_Transport"/>
</dbReference>
<organism evidence="7 8">
    <name type="scientific">Leclercia adecarboxylata</name>
    <dbReference type="NCBI Taxonomy" id="83655"/>
    <lineage>
        <taxon>Bacteria</taxon>
        <taxon>Pseudomonadati</taxon>
        <taxon>Pseudomonadota</taxon>
        <taxon>Gammaproteobacteria</taxon>
        <taxon>Enterobacterales</taxon>
        <taxon>Enterobacteriaceae</taxon>
        <taxon>Leclercia</taxon>
    </lineage>
</organism>
<protein>
    <submittedName>
        <fullName evidence="7">Flippase</fullName>
    </submittedName>
</protein>
<feature type="transmembrane region" description="Helical" evidence="6">
    <location>
        <begin position="294"/>
        <end position="313"/>
    </location>
</feature>
<keyword evidence="4 6" id="KW-1133">Transmembrane helix</keyword>
<name>A0A855EU86_9ENTR</name>
<dbReference type="InterPro" id="IPR002797">
    <property type="entry name" value="Polysacc_synth"/>
</dbReference>
<dbReference type="GeneID" id="30331795"/>
<evidence type="ECO:0000256" key="4">
    <source>
        <dbReference type="ARBA" id="ARBA00022989"/>
    </source>
</evidence>